<protein>
    <recommendedName>
        <fullName evidence="1">Gypsy retrotransposon integrase-like protein 1</fullName>
    </recommendedName>
</protein>
<evidence type="ECO:0000313" key="4">
    <source>
        <dbReference type="Proteomes" id="UP001557470"/>
    </source>
</evidence>
<dbReference type="InterPro" id="IPR001584">
    <property type="entry name" value="Integrase_cat-core"/>
</dbReference>
<organism evidence="3 4">
    <name type="scientific">Umbra pygmaea</name>
    <name type="common">Eastern mudminnow</name>
    <dbReference type="NCBI Taxonomy" id="75934"/>
    <lineage>
        <taxon>Eukaryota</taxon>
        <taxon>Metazoa</taxon>
        <taxon>Chordata</taxon>
        <taxon>Craniata</taxon>
        <taxon>Vertebrata</taxon>
        <taxon>Euteleostomi</taxon>
        <taxon>Actinopterygii</taxon>
        <taxon>Neopterygii</taxon>
        <taxon>Teleostei</taxon>
        <taxon>Protacanthopterygii</taxon>
        <taxon>Esociformes</taxon>
        <taxon>Umbridae</taxon>
        <taxon>Umbra</taxon>
    </lineage>
</organism>
<name>A0ABD0XPY7_UMBPY</name>
<dbReference type="SUPFAM" id="SSF53098">
    <property type="entry name" value="Ribonuclease H-like"/>
    <property type="match status" value="1"/>
</dbReference>
<feature type="non-terminal residue" evidence="3">
    <location>
        <position position="262"/>
    </location>
</feature>
<accession>A0ABD0XPY7</accession>
<dbReference type="Pfam" id="PF00665">
    <property type="entry name" value="rve"/>
    <property type="match status" value="1"/>
</dbReference>
<dbReference type="Pfam" id="PF17921">
    <property type="entry name" value="Integrase_H2C2"/>
    <property type="match status" value="1"/>
</dbReference>
<dbReference type="Proteomes" id="UP001557470">
    <property type="component" value="Unassembled WGS sequence"/>
</dbReference>
<evidence type="ECO:0000313" key="3">
    <source>
        <dbReference type="EMBL" id="KAL1022407.1"/>
    </source>
</evidence>
<dbReference type="InterPro" id="IPR012337">
    <property type="entry name" value="RNaseH-like_sf"/>
</dbReference>
<dbReference type="EMBL" id="JAGEUA010000001">
    <property type="protein sequence ID" value="KAL1022407.1"/>
    <property type="molecule type" value="Genomic_DNA"/>
</dbReference>
<evidence type="ECO:0000259" key="2">
    <source>
        <dbReference type="PROSITE" id="PS50994"/>
    </source>
</evidence>
<keyword evidence="4" id="KW-1185">Reference proteome</keyword>
<dbReference type="InterPro" id="IPR050951">
    <property type="entry name" value="Retrovirus_Pol_polyprotein"/>
</dbReference>
<dbReference type="InterPro" id="IPR036397">
    <property type="entry name" value="RNaseH_sf"/>
</dbReference>
<comment type="caution">
    <text evidence="3">The sequence shown here is derived from an EMBL/GenBank/DDBJ whole genome shotgun (WGS) entry which is preliminary data.</text>
</comment>
<sequence length="262" mass="28736">MVLKWAHSSNLTCHPGINRTKAFLCRRFWWPTVHDDVRSFVSACPTCALNKGSTQPSSGLLHPLSIPRCPWSHVCLDFVTGLPPSDGNTVILTVVDRFTKFALYLSLTKLPTAKEMADILVKEVFHQYGLPVDVVSDRGPQFTSVVWREFCRAIGATVSLSSGFHPQSNGQAERANQKMEATLRCLTSADPTHWSSQLPWVAYAHNTLPTAATGPGTGHVGRCCSTLRPTNVRRTVTGPLLLPTPLGTRFGSRLRTFGQGLI</sequence>
<dbReference type="Gene3D" id="1.10.340.70">
    <property type="match status" value="1"/>
</dbReference>
<dbReference type="PROSITE" id="PS50994">
    <property type="entry name" value="INTEGRASE"/>
    <property type="match status" value="1"/>
</dbReference>
<dbReference type="PANTHER" id="PTHR37984:SF5">
    <property type="entry name" value="PROTEIN NYNRIN-LIKE"/>
    <property type="match status" value="1"/>
</dbReference>
<dbReference type="AlphaFoldDB" id="A0ABD0XPY7"/>
<gene>
    <name evidence="3" type="ORF">UPYG_G00026550</name>
</gene>
<reference evidence="3 4" key="1">
    <citation type="submission" date="2024-06" db="EMBL/GenBank/DDBJ databases">
        <authorList>
            <person name="Pan Q."/>
            <person name="Wen M."/>
            <person name="Jouanno E."/>
            <person name="Zahm M."/>
            <person name="Klopp C."/>
            <person name="Cabau C."/>
            <person name="Louis A."/>
            <person name="Berthelot C."/>
            <person name="Parey E."/>
            <person name="Roest Crollius H."/>
            <person name="Montfort J."/>
            <person name="Robinson-Rechavi M."/>
            <person name="Bouchez O."/>
            <person name="Lampietro C."/>
            <person name="Lopez Roques C."/>
            <person name="Donnadieu C."/>
            <person name="Postlethwait J."/>
            <person name="Bobe J."/>
            <person name="Verreycken H."/>
            <person name="Guiguen Y."/>
        </authorList>
    </citation>
    <scope>NUCLEOTIDE SEQUENCE [LARGE SCALE GENOMIC DNA]</scope>
    <source>
        <strain evidence="3">Up_M1</strain>
        <tissue evidence="3">Testis</tissue>
    </source>
</reference>
<dbReference type="Gene3D" id="3.30.420.10">
    <property type="entry name" value="Ribonuclease H-like superfamily/Ribonuclease H"/>
    <property type="match status" value="1"/>
</dbReference>
<evidence type="ECO:0000256" key="1">
    <source>
        <dbReference type="ARBA" id="ARBA00039658"/>
    </source>
</evidence>
<proteinExistence type="predicted"/>
<feature type="domain" description="Integrase catalytic" evidence="2">
    <location>
        <begin position="66"/>
        <end position="229"/>
    </location>
</feature>
<dbReference type="InterPro" id="IPR041588">
    <property type="entry name" value="Integrase_H2C2"/>
</dbReference>
<dbReference type="PANTHER" id="PTHR37984">
    <property type="entry name" value="PROTEIN CBG26694"/>
    <property type="match status" value="1"/>
</dbReference>